<dbReference type="InterPro" id="IPR044243">
    <property type="entry name" value="FLU"/>
</dbReference>
<dbReference type="SMART" id="SM00028">
    <property type="entry name" value="TPR"/>
    <property type="match status" value="2"/>
</dbReference>
<dbReference type="AlphaFoldDB" id="A0AAE0LFC3"/>
<evidence type="ECO:0000313" key="3">
    <source>
        <dbReference type="Proteomes" id="UP001190700"/>
    </source>
</evidence>
<organism evidence="2 3">
    <name type="scientific">Cymbomonas tetramitiformis</name>
    <dbReference type="NCBI Taxonomy" id="36881"/>
    <lineage>
        <taxon>Eukaryota</taxon>
        <taxon>Viridiplantae</taxon>
        <taxon>Chlorophyta</taxon>
        <taxon>Pyramimonadophyceae</taxon>
        <taxon>Pyramimonadales</taxon>
        <taxon>Pyramimonadaceae</taxon>
        <taxon>Cymbomonas</taxon>
    </lineage>
</organism>
<sequence>MRESFQKRGAVPKPAAAVVSRLKEAQTTASSEMKQDDPGNSKTLLRVAGVAACALFLWDAPAVHAMEDIFSRDFEVTFLGTTADHKVLIETIVLGQLIGFIGALGGGWKARSRKEEVEALNSRLVQVNKQLRAQTLTLQHNFAEASPVRLPVKEAAKSAAQEDQTESILQLLRAGKEKLREQQPKEALLIFTESLESINLHKKALDSPWKAERKALRGLGAAHEQLGDYALALDYMQKVLQMCEEHGELVGKSDALGFIADLYTDMGELEKAASYYDKYIDAMNLSTA</sequence>
<dbReference type="Pfam" id="PF13424">
    <property type="entry name" value="TPR_12"/>
    <property type="match status" value="1"/>
</dbReference>
<dbReference type="Gene3D" id="1.25.40.10">
    <property type="entry name" value="Tetratricopeptide repeat domain"/>
    <property type="match status" value="1"/>
</dbReference>
<protein>
    <submittedName>
        <fullName evidence="2">Uncharacterized protein</fullName>
    </submittedName>
</protein>
<dbReference type="GO" id="GO:0015995">
    <property type="term" value="P:chlorophyll biosynthetic process"/>
    <property type="evidence" value="ECO:0007669"/>
    <property type="project" value="InterPro"/>
</dbReference>
<proteinExistence type="predicted"/>
<dbReference type="InterPro" id="IPR011990">
    <property type="entry name" value="TPR-like_helical_dom_sf"/>
</dbReference>
<accession>A0AAE0LFC3</accession>
<dbReference type="SUPFAM" id="SSF48452">
    <property type="entry name" value="TPR-like"/>
    <property type="match status" value="1"/>
</dbReference>
<comment type="caution">
    <text evidence="2">The sequence shown here is derived from an EMBL/GenBank/DDBJ whole genome shotgun (WGS) entry which is preliminary data.</text>
</comment>
<gene>
    <name evidence="2" type="ORF">CYMTET_9121</name>
</gene>
<dbReference type="PANTHER" id="PTHR47310">
    <property type="entry name" value="PROTEIN FLUORESCENT IN BLUE LIGHT, CHLOROPLASTIC"/>
    <property type="match status" value="1"/>
</dbReference>
<dbReference type="PANTHER" id="PTHR47310:SF2">
    <property type="entry name" value="PROTEIN FLUORESCENT IN BLUE LIGHT, CHLOROPLASTIC"/>
    <property type="match status" value="1"/>
</dbReference>
<evidence type="ECO:0000256" key="1">
    <source>
        <dbReference type="PROSITE-ProRule" id="PRU00339"/>
    </source>
</evidence>
<evidence type="ECO:0000313" key="2">
    <source>
        <dbReference type="EMBL" id="KAK3283173.1"/>
    </source>
</evidence>
<dbReference type="EMBL" id="LGRX02002996">
    <property type="protein sequence ID" value="KAK3283173.1"/>
    <property type="molecule type" value="Genomic_DNA"/>
</dbReference>
<feature type="repeat" description="TPR" evidence="1">
    <location>
        <begin position="213"/>
        <end position="246"/>
    </location>
</feature>
<name>A0AAE0LFC3_9CHLO</name>
<keyword evidence="1" id="KW-0802">TPR repeat</keyword>
<dbReference type="Proteomes" id="UP001190700">
    <property type="component" value="Unassembled WGS sequence"/>
</dbReference>
<dbReference type="InterPro" id="IPR019734">
    <property type="entry name" value="TPR_rpt"/>
</dbReference>
<reference evidence="2 3" key="1">
    <citation type="journal article" date="2015" name="Genome Biol. Evol.">
        <title>Comparative Genomics of a Bacterivorous Green Alga Reveals Evolutionary Causalities and Consequences of Phago-Mixotrophic Mode of Nutrition.</title>
        <authorList>
            <person name="Burns J.A."/>
            <person name="Paasch A."/>
            <person name="Narechania A."/>
            <person name="Kim E."/>
        </authorList>
    </citation>
    <scope>NUCLEOTIDE SEQUENCE [LARGE SCALE GENOMIC DNA]</scope>
    <source>
        <strain evidence="2 3">PLY_AMNH</strain>
    </source>
</reference>
<keyword evidence="3" id="KW-1185">Reference proteome</keyword>
<dbReference type="PROSITE" id="PS50005">
    <property type="entry name" value="TPR"/>
    <property type="match status" value="1"/>
</dbReference>